<organism evidence="7 8">
    <name type="scientific">Anopheles farauti</name>
    <dbReference type="NCBI Taxonomy" id="69004"/>
    <lineage>
        <taxon>Eukaryota</taxon>
        <taxon>Metazoa</taxon>
        <taxon>Ecdysozoa</taxon>
        <taxon>Arthropoda</taxon>
        <taxon>Hexapoda</taxon>
        <taxon>Insecta</taxon>
        <taxon>Pterygota</taxon>
        <taxon>Neoptera</taxon>
        <taxon>Endopterygota</taxon>
        <taxon>Diptera</taxon>
        <taxon>Nematocera</taxon>
        <taxon>Culicoidea</taxon>
        <taxon>Culicidae</taxon>
        <taxon>Anophelinae</taxon>
        <taxon>Anopheles</taxon>
    </lineage>
</organism>
<dbReference type="Pfam" id="PF00079">
    <property type="entry name" value="Serpin"/>
    <property type="match status" value="1"/>
</dbReference>
<evidence type="ECO:0000313" key="8">
    <source>
        <dbReference type="Proteomes" id="UP000075886"/>
    </source>
</evidence>
<dbReference type="InterPro" id="IPR042185">
    <property type="entry name" value="Serpin_sf_2"/>
</dbReference>
<dbReference type="Gene3D" id="3.30.497.10">
    <property type="entry name" value="Antithrombin, subunit I, domain 2"/>
    <property type="match status" value="1"/>
</dbReference>
<dbReference type="GO" id="GO:0005615">
    <property type="term" value="C:extracellular space"/>
    <property type="evidence" value="ECO:0007669"/>
    <property type="project" value="InterPro"/>
</dbReference>
<dbReference type="Proteomes" id="UP000075886">
    <property type="component" value="Unassembled WGS sequence"/>
</dbReference>
<name>A0A1Y9H8B1_9DIPT</name>
<dbReference type="AlphaFoldDB" id="A0A1Y9H8B1"/>
<dbReference type="SMART" id="SM00093">
    <property type="entry name" value="SERPIN"/>
    <property type="match status" value="1"/>
</dbReference>
<evidence type="ECO:0000256" key="1">
    <source>
        <dbReference type="ARBA" id="ARBA00009500"/>
    </source>
</evidence>
<proteinExistence type="inferred from homology"/>
<evidence type="ECO:0000313" key="7">
    <source>
        <dbReference type="EnsemblMetazoa" id="AFAF012345-PC"/>
    </source>
</evidence>
<dbReference type="PANTHER" id="PTHR11461:SF211">
    <property type="entry name" value="GH10112P-RELATED"/>
    <property type="match status" value="1"/>
</dbReference>
<keyword evidence="2" id="KW-0646">Protease inhibitor</keyword>
<dbReference type="InterPro" id="IPR023795">
    <property type="entry name" value="Serpin_CS"/>
</dbReference>
<keyword evidence="4" id="KW-0722">Serine protease inhibitor</keyword>
<dbReference type="STRING" id="69004.A0A1Y9H8B1"/>
<evidence type="ECO:0000259" key="6">
    <source>
        <dbReference type="SMART" id="SM00093"/>
    </source>
</evidence>
<evidence type="ECO:0000256" key="5">
    <source>
        <dbReference type="RuleBase" id="RU000411"/>
    </source>
</evidence>
<feature type="domain" description="Serpin" evidence="6">
    <location>
        <begin position="21"/>
        <end position="381"/>
    </location>
</feature>
<evidence type="ECO:0000256" key="3">
    <source>
        <dbReference type="ARBA" id="ARBA00022729"/>
    </source>
</evidence>
<dbReference type="EnsemblMetazoa" id="AFAF012345-RC">
    <property type="protein sequence ID" value="AFAF012345-PC"/>
    <property type="gene ID" value="AFAF012345"/>
</dbReference>
<sequence>MADSSNTPNAQFVAQSNNFAIKLYQQVSAKNAGENVVISPFSISACLSLAAMGAGGLTAEEMYSVLQFGTPKEKQTVADNYRQLMARLESDSTVNVANKIYVMQNYAIKSAFNSIATDSFRSEAEQVNFAESAVAAKKINGWVEEKTNNKIKDLISPDSLDAESRMVLVNAVHFKGTWTYQFDPNLTRPFPFWLSDTESRDVPMMNIKKHFAYNNFEEHGFSALELTYGGSDMTMLLLLPNERMGLSALEQKLPSLNLAELTTKMHKQEVEVFLPKFKIEFTRDLNDDLVALGMGRMFTDAAEFPDLLEQSEPLKVSKVVHKAFIEVNEEGTEAAAATAAVVRTKRAILNRLKVRADHPFLYVLLMGASQQTVFIGRLANPDHSDHSDHQANRHEEL</sequence>
<evidence type="ECO:0000256" key="2">
    <source>
        <dbReference type="ARBA" id="ARBA00022690"/>
    </source>
</evidence>
<dbReference type="InterPro" id="IPR023796">
    <property type="entry name" value="Serpin_dom"/>
</dbReference>
<dbReference type="FunFam" id="3.30.497.10:FF:000006">
    <property type="entry name" value="Plasminogen activator inhibitor 1"/>
    <property type="match status" value="1"/>
</dbReference>
<dbReference type="VEuPathDB" id="VectorBase:AFAF012345"/>
<protein>
    <recommendedName>
        <fullName evidence="6">Serpin domain-containing protein</fullName>
    </recommendedName>
</protein>
<evidence type="ECO:0000256" key="4">
    <source>
        <dbReference type="ARBA" id="ARBA00022900"/>
    </source>
</evidence>
<keyword evidence="8" id="KW-1185">Reference proteome</keyword>
<dbReference type="InterPro" id="IPR000215">
    <property type="entry name" value="Serpin_fam"/>
</dbReference>
<accession>A0A1Y9H8B1</accession>
<reference evidence="7" key="2">
    <citation type="submission" date="2020-05" db="UniProtKB">
        <authorList>
            <consortium name="EnsemblMetazoa"/>
        </authorList>
    </citation>
    <scope>IDENTIFICATION</scope>
    <source>
        <strain evidence="7">FAR1</strain>
    </source>
</reference>
<dbReference type="EMBL" id="AXCN02001012">
    <property type="status" value="NOT_ANNOTATED_CDS"/>
    <property type="molecule type" value="Genomic_DNA"/>
</dbReference>
<dbReference type="InterPro" id="IPR036186">
    <property type="entry name" value="Serpin_sf"/>
</dbReference>
<keyword evidence="3" id="KW-0732">Signal</keyword>
<dbReference type="SUPFAM" id="SSF56574">
    <property type="entry name" value="Serpins"/>
    <property type="match status" value="1"/>
</dbReference>
<dbReference type="CDD" id="cd19601">
    <property type="entry name" value="serpin42Da-like"/>
    <property type="match status" value="1"/>
</dbReference>
<dbReference type="InterPro" id="IPR042178">
    <property type="entry name" value="Serpin_sf_1"/>
</dbReference>
<dbReference type="GO" id="GO:0004867">
    <property type="term" value="F:serine-type endopeptidase inhibitor activity"/>
    <property type="evidence" value="ECO:0007669"/>
    <property type="project" value="UniProtKB-KW"/>
</dbReference>
<dbReference type="PANTHER" id="PTHR11461">
    <property type="entry name" value="SERINE PROTEASE INHIBITOR, SERPIN"/>
    <property type="match status" value="1"/>
</dbReference>
<comment type="similarity">
    <text evidence="1 5">Belongs to the serpin family.</text>
</comment>
<dbReference type="Gene3D" id="2.30.39.10">
    <property type="entry name" value="Alpha-1-antitrypsin, domain 1"/>
    <property type="match status" value="1"/>
</dbReference>
<reference evidence="8" key="1">
    <citation type="submission" date="2014-01" db="EMBL/GenBank/DDBJ databases">
        <title>The Genome Sequence of Anopheles farauti FAR1 (V2).</title>
        <authorList>
            <consortium name="The Broad Institute Genomics Platform"/>
            <person name="Neafsey D.E."/>
            <person name="Besansky N."/>
            <person name="Howell P."/>
            <person name="Walton C."/>
            <person name="Young S.K."/>
            <person name="Zeng Q."/>
            <person name="Gargeya S."/>
            <person name="Fitzgerald M."/>
            <person name="Haas B."/>
            <person name="Abouelleil A."/>
            <person name="Allen A.W."/>
            <person name="Alvarado L."/>
            <person name="Arachchi H.M."/>
            <person name="Berlin A.M."/>
            <person name="Chapman S.B."/>
            <person name="Gainer-Dewar J."/>
            <person name="Goldberg J."/>
            <person name="Griggs A."/>
            <person name="Gujja S."/>
            <person name="Hansen M."/>
            <person name="Howarth C."/>
            <person name="Imamovic A."/>
            <person name="Ireland A."/>
            <person name="Larimer J."/>
            <person name="McCowan C."/>
            <person name="Murphy C."/>
            <person name="Pearson M."/>
            <person name="Poon T.W."/>
            <person name="Priest M."/>
            <person name="Roberts A."/>
            <person name="Saif S."/>
            <person name="Shea T."/>
            <person name="Sisk P."/>
            <person name="Sykes S."/>
            <person name="Wortman J."/>
            <person name="Nusbaum C."/>
            <person name="Birren B."/>
        </authorList>
    </citation>
    <scope>NUCLEOTIDE SEQUENCE [LARGE SCALE GENOMIC DNA]</scope>
    <source>
        <strain evidence="8">FAR1</strain>
    </source>
</reference>
<dbReference type="PROSITE" id="PS00284">
    <property type="entry name" value="SERPIN"/>
    <property type="match status" value="1"/>
</dbReference>